<gene>
    <name evidence="2" type="ORF">G5B47_03715</name>
</gene>
<organism evidence="2 3">
    <name type="scientific">Paenibacillus apii</name>
    <dbReference type="NCBI Taxonomy" id="1850370"/>
    <lineage>
        <taxon>Bacteria</taxon>
        <taxon>Bacillati</taxon>
        <taxon>Bacillota</taxon>
        <taxon>Bacilli</taxon>
        <taxon>Bacillales</taxon>
        <taxon>Paenibacillaceae</taxon>
        <taxon>Paenibacillus</taxon>
    </lineage>
</organism>
<reference evidence="2 3" key="1">
    <citation type="submission" date="2020-02" db="EMBL/GenBank/DDBJ databases">
        <authorList>
            <person name="Gao J."/>
            <person name="Sun J."/>
        </authorList>
    </citation>
    <scope>NUCLEOTIDE SEQUENCE [LARGE SCALE GENOMIC DNA]</scope>
    <source>
        <strain evidence="2 3">7124</strain>
    </source>
</reference>
<keyword evidence="3" id="KW-1185">Reference proteome</keyword>
<accession>A0A6M1PGW2</accession>
<feature type="transmembrane region" description="Helical" evidence="1">
    <location>
        <begin position="12"/>
        <end position="35"/>
    </location>
</feature>
<comment type="caution">
    <text evidence="2">The sequence shown here is derived from an EMBL/GenBank/DDBJ whole genome shotgun (WGS) entry which is preliminary data.</text>
</comment>
<keyword evidence="1" id="KW-0472">Membrane</keyword>
<keyword evidence="1" id="KW-0812">Transmembrane</keyword>
<sequence>MNRRTSQSPLLYTLGFLFSLILIFAVFFTGVRVGADKVEAKYEKSNANAQLEKSYTSYRQTDLVTFYHNVFSPYREFKRSWNEKVSLLAGGADNSSNILKSLRSLADDAYAQVNQASLFPDSPLLERGQLNILKSLRLFSEAANQASGFSGGAQTAKTLRSGEFASGAVKFGLLGQSNYYASMLKWGSQTNSSIPSETGNPKVISIGEWKKMPLLLKNATIAEILLNRGVFADYDPQDVTAKIDNLIHSGTAESLKLTSIQGATSLLISTDAFGERDFSKWRNQYYGNETLPALPFFYD</sequence>
<dbReference type="Proteomes" id="UP000480151">
    <property type="component" value="Unassembled WGS sequence"/>
</dbReference>
<proteinExistence type="predicted"/>
<protein>
    <submittedName>
        <fullName evidence="2">Uncharacterized protein</fullName>
    </submittedName>
</protein>
<keyword evidence="1" id="KW-1133">Transmembrane helix</keyword>
<dbReference type="EMBL" id="JAAKGU010000001">
    <property type="protein sequence ID" value="NGM81515.1"/>
    <property type="molecule type" value="Genomic_DNA"/>
</dbReference>
<evidence type="ECO:0000313" key="3">
    <source>
        <dbReference type="Proteomes" id="UP000480151"/>
    </source>
</evidence>
<dbReference type="AlphaFoldDB" id="A0A6M1PGW2"/>
<evidence type="ECO:0000313" key="2">
    <source>
        <dbReference type="EMBL" id="NGM81515.1"/>
    </source>
</evidence>
<dbReference type="RefSeq" id="WP_165094463.1">
    <property type="nucleotide sequence ID" value="NZ_JAAKGU010000001.1"/>
</dbReference>
<name>A0A6M1PGW2_9BACL</name>
<evidence type="ECO:0000256" key="1">
    <source>
        <dbReference type="SAM" id="Phobius"/>
    </source>
</evidence>